<dbReference type="Proteomes" id="UP000199088">
    <property type="component" value="Unassembled WGS sequence"/>
</dbReference>
<keyword evidence="6 9" id="KW-1133">Transmembrane helix</keyword>
<dbReference type="PANTHER" id="PTHR34820">
    <property type="entry name" value="INNER MEMBRANE PROTEIN YEBZ"/>
    <property type="match status" value="1"/>
</dbReference>
<dbReference type="GO" id="GO:0006825">
    <property type="term" value="P:copper ion transport"/>
    <property type="evidence" value="ECO:0007669"/>
    <property type="project" value="InterPro"/>
</dbReference>
<reference evidence="14" key="1">
    <citation type="submission" date="2016-10" db="EMBL/GenBank/DDBJ databases">
        <authorList>
            <person name="Varghese N."/>
            <person name="Submissions S."/>
        </authorList>
    </citation>
    <scope>NUCLEOTIDE SEQUENCE [LARGE SCALE GENOMIC DNA]</scope>
    <source>
        <strain evidence="14">DSM 45843</strain>
    </source>
</reference>
<feature type="signal peptide" evidence="10">
    <location>
        <begin position="1"/>
        <end position="24"/>
    </location>
</feature>
<dbReference type="SUPFAM" id="SSF81296">
    <property type="entry name" value="E set domains"/>
    <property type="match status" value="1"/>
</dbReference>
<feature type="transmembrane region" description="Helical" evidence="9">
    <location>
        <begin position="285"/>
        <end position="310"/>
    </location>
</feature>
<dbReference type="EMBL" id="FNIR01000001">
    <property type="protein sequence ID" value="SDN48094.1"/>
    <property type="molecule type" value="Genomic_DNA"/>
</dbReference>
<accession>A0A1H0BR14</accession>
<dbReference type="AlphaFoldDB" id="A0A1H0BR14"/>
<keyword evidence="8 9" id="KW-0472">Membrane</keyword>
<keyword evidence="14" id="KW-1185">Reference proteome</keyword>
<feature type="transmembrane region" description="Helical" evidence="9">
    <location>
        <begin position="331"/>
        <end position="349"/>
    </location>
</feature>
<feature type="transmembrane region" description="Helical" evidence="9">
    <location>
        <begin position="437"/>
        <end position="456"/>
    </location>
</feature>
<feature type="chain" id="PRO_5011696098" evidence="10">
    <location>
        <begin position="25"/>
        <end position="576"/>
    </location>
</feature>
<feature type="domain" description="Copper resistance protein D" evidence="12">
    <location>
        <begin position="323"/>
        <end position="454"/>
    </location>
</feature>
<gene>
    <name evidence="13" type="ORF">SAMN05660199_00092</name>
</gene>
<evidence type="ECO:0000256" key="7">
    <source>
        <dbReference type="ARBA" id="ARBA00023008"/>
    </source>
</evidence>
<dbReference type="OrthoDB" id="5242236at2"/>
<feature type="transmembrane region" description="Helical" evidence="9">
    <location>
        <begin position="361"/>
        <end position="387"/>
    </location>
</feature>
<proteinExistence type="predicted"/>
<sequence length="576" mass="57975">MRRVLLVLLSGVGLLLVGAGPASAHATLVTSSPSDGARLDTAPAEVTLQFDENVSLGAGYARVLGAGGDRVDTGGAAVTDDILTIPLRGDLPDASYVVTWRVVSADSHPVSGAYAFVVGDGELTPATDVEAGSGVDPVVGALLPVARWLGYAGLALGVGIPVFLALCWPAGWASRRAQRYVVVGLGAVGVGGLLSFLLQGPYAAAVGVAGLVDPQLLGTTLASTYGVTLLVRVGLVAALAALVALRPPRSAPGTPWLVAGGVLGLGLVVSTAATGHPVAGSLPGLAVVVTSVHVAAMTVWLGGLVVLLAVVLRPGTPAGELATALPRYSRLAAGSVAALVVTGVVQSVREVGSPEALVSTTYGWVLVAKLVLVLALLAVAGVSRVWVQQRLGAPRPGRRRVVAHAFSAEQSSAEEVDAAAQRSEAVVSDTAPFRRSVLLEVAVAAVVLALSAVLVGTPPAKAAVAQPVDVTLPLQSATGTDGSVQLSLDPARPGANVLHVYLLDATGQLAQPQSLRVTLTEADQQIGPLDVALQPAGPGHSIGDAAIPTAGTWTVTVSVRLDEFTALTASTTFPVR</sequence>
<keyword evidence="5 10" id="KW-0732">Signal</keyword>
<dbReference type="GO" id="GO:0005507">
    <property type="term" value="F:copper ion binding"/>
    <property type="evidence" value="ECO:0007669"/>
    <property type="project" value="InterPro"/>
</dbReference>
<keyword evidence="2" id="KW-1003">Cell membrane</keyword>
<evidence type="ECO:0000256" key="1">
    <source>
        <dbReference type="ARBA" id="ARBA00004651"/>
    </source>
</evidence>
<dbReference type="Gene3D" id="2.60.40.1220">
    <property type="match status" value="1"/>
</dbReference>
<evidence type="ECO:0000256" key="9">
    <source>
        <dbReference type="SAM" id="Phobius"/>
    </source>
</evidence>
<keyword evidence="7" id="KW-0186">Copper</keyword>
<evidence type="ECO:0000256" key="8">
    <source>
        <dbReference type="ARBA" id="ARBA00023136"/>
    </source>
</evidence>
<dbReference type="InterPro" id="IPR007348">
    <property type="entry name" value="CopC_dom"/>
</dbReference>
<dbReference type="GO" id="GO:0005886">
    <property type="term" value="C:plasma membrane"/>
    <property type="evidence" value="ECO:0007669"/>
    <property type="project" value="UniProtKB-SubCell"/>
</dbReference>
<evidence type="ECO:0000313" key="14">
    <source>
        <dbReference type="Proteomes" id="UP000199088"/>
    </source>
</evidence>
<dbReference type="Pfam" id="PF05425">
    <property type="entry name" value="CopD"/>
    <property type="match status" value="1"/>
</dbReference>
<dbReference type="GO" id="GO:0042597">
    <property type="term" value="C:periplasmic space"/>
    <property type="evidence" value="ECO:0007669"/>
    <property type="project" value="InterPro"/>
</dbReference>
<dbReference type="GO" id="GO:0046688">
    <property type="term" value="P:response to copper ion"/>
    <property type="evidence" value="ECO:0007669"/>
    <property type="project" value="InterPro"/>
</dbReference>
<dbReference type="InterPro" id="IPR014755">
    <property type="entry name" value="Cu-Rt/internalin_Ig-like"/>
</dbReference>
<dbReference type="InterPro" id="IPR032694">
    <property type="entry name" value="CopC/D"/>
</dbReference>
<dbReference type="InterPro" id="IPR014756">
    <property type="entry name" value="Ig_E-set"/>
</dbReference>
<dbReference type="STRING" id="1052260.SAMN05660199_00092"/>
<dbReference type="Pfam" id="PF04234">
    <property type="entry name" value="CopC"/>
    <property type="match status" value="1"/>
</dbReference>
<feature type="transmembrane region" description="Helical" evidence="9">
    <location>
        <begin position="257"/>
        <end position="279"/>
    </location>
</feature>
<evidence type="ECO:0000256" key="10">
    <source>
        <dbReference type="SAM" id="SignalP"/>
    </source>
</evidence>
<dbReference type="RefSeq" id="WP_091237882.1">
    <property type="nucleotide sequence ID" value="NZ_FNIR01000001.1"/>
</dbReference>
<evidence type="ECO:0000313" key="13">
    <source>
        <dbReference type="EMBL" id="SDN48094.1"/>
    </source>
</evidence>
<evidence type="ECO:0000256" key="2">
    <source>
        <dbReference type="ARBA" id="ARBA00022475"/>
    </source>
</evidence>
<evidence type="ECO:0000256" key="3">
    <source>
        <dbReference type="ARBA" id="ARBA00022692"/>
    </source>
</evidence>
<keyword evidence="3 9" id="KW-0812">Transmembrane</keyword>
<evidence type="ECO:0000256" key="4">
    <source>
        <dbReference type="ARBA" id="ARBA00022723"/>
    </source>
</evidence>
<name>A0A1H0BR14_9ACTN</name>
<evidence type="ECO:0000259" key="12">
    <source>
        <dbReference type="Pfam" id="PF05425"/>
    </source>
</evidence>
<organism evidence="13 14">
    <name type="scientific">Klenkia soli</name>
    <dbReference type="NCBI Taxonomy" id="1052260"/>
    <lineage>
        <taxon>Bacteria</taxon>
        <taxon>Bacillati</taxon>
        <taxon>Actinomycetota</taxon>
        <taxon>Actinomycetes</taxon>
        <taxon>Geodermatophilales</taxon>
        <taxon>Geodermatophilaceae</taxon>
        <taxon>Klenkia</taxon>
    </lineage>
</organism>
<evidence type="ECO:0000259" key="11">
    <source>
        <dbReference type="Pfam" id="PF04234"/>
    </source>
</evidence>
<dbReference type="PANTHER" id="PTHR34820:SF4">
    <property type="entry name" value="INNER MEMBRANE PROTEIN YEBZ"/>
    <property type="match status" value="1"/>
</dbReference>
<feature type="transmembrane region" description="Helical" evidence="9">
    <location>
        <begin position="222"/>
        <end position="245"/>
    </location>
</feature>
<evidence type="ECO:0000256" key="6">
    <source>
        <dbReference type="ARBA" id="ARBA00022989"/>
    </source>
</evidence>
<keyword evidence="4" id="KW-0479">Metal-binding</keyword>
<evidence type="ECO:0000256" key="5">
    <source>
        <dbReference type="ARBA" id="ARBA00022729"/>
    </source>
</evidence>
<dbReference type="InterPro" id="IPR008457">
    <property type="entry name" value="Cu-R_CopD_dom"/>
</dbReference>
<feature type="domain" description="CopC" evidence="11">
    <location>
        <begin position="25"/>
        <end position="118"/>
    </location>
</feature>
<comment type="subcellular location">
    <subcellularLocation>
        <location evidence="1">Cell membrane</location>
        <topology evidence="1">Multi-pass membrane protein</topology>
    </subcellularLocation>
</comment>
<protein>
    <submittedName>
        <fullName evidence="13">Copper transport protein</fullName>
    </submittedName>
</protein>
<feature type="transmembrane region" description="Helical" evidence="9">
    <location>
        <begin position="148"/>
        <end position="168"/>
    </location>
</feature>
<feature type="transmembrane region" description="Helical" evidence="9">
    <location>
        <begin position="180"/>
        <end position="202"/>
    </location>
</feature>